<evidence type="ECO:0000313" key="6">
    <source>
        <dbReference type="Proteomes" id="UP000639403"/>
    </source>
</evidence>
<evidence type="ECO:0000256" key="4">
    <source>
        <dbReference type="SAM" id="MobiDB-lite"/>
    </source>
</evidence>
<dbReference type="InterPro" id="IPR001611">
    <property type="entry name" value="Leu-rich_rpt"/>
</dbReference>
<dbReference type="GO" id="GO:0006913">
    <property type="term" value="P:nucleocytoplasmic transport"/>
    <property type="evidence" value="ECO:0007669"/>
    <property type="project" value="TreeGrafter"/>
</dbReference>
<evidence type="ECO:0000256" key="2">
    <source>
        <dbReference type="ARBA" id="ARBA00022614"/>
    </source>
</evidence>
<evidence type="ECO:0000256" key="1">
    <source>
        <dbReference type="ARBA" id="ARBA00022468"/>
    </source>
</evidence>
<dbReference type="InterPro" id="IPR032675">
    <property type="entry name" value="LRR_dom_sf"/>
</dbReference>
<feature type="region of interest" description="Disordered" evidence="4">
    <location>
        <begin position="336"/>
        <end position="388"/>
    </location>
</feature>
<dbReference type="InterPro" id="IPR027038">
    <property type="entry name" value="RanGap"/>
</dbReference>
<sequence>MSKIFSLQGRGLKLNTRTDIEPHLKDVPTTIEEIHLGGNTIGVEAAQTLAEFLSKTTALKVADFADIFTGRLISEIPQALSAICDALIPKTTLIEIDLSDNAFGGRSVDPMVPFLTNNRAFRILKLNNNGLGPAGGAIVANALLKSAELSTAAGERSNLRTVICGRNRLEDGAAPAWAAALSAHGGLTEVRMPQNGIRMAGAAALAHGLAACADLEHLDLQDNTFGEAGSAAMATALRSWPFLRHLNLSDCVLSDEGSSVSPVLEVLAGGSNPKLETLLLQNNNLETQSYALLAEGLEVHLPMLKMLEVQWNEIEEDDEGIAVLLRLMKKRGGKIILDDEEEEEEEEEEKDEEEEAKATEVGKPSKKDAADEETDELADLLGKVQIKS</sequence>
<dbReference type="GO" id="GO:0005634">
    <property type="term" value="C:nucleus"/>
    <property type="evidence" value="ECO:0007669"/>
    <property type="project" value="TreeGrafter"/>
</dbReference>
<dbReference type="GO" id="GO:0048471">
    <property type="term" value="C:perinuclear region of cytoplasm"/>
    <property type="evidence" value="ECO:0007669"/>
    <property type="project" value="TreeGrafter"/>
</dbReference>
<keyword evidence="2" id="KW-0433">Leucine-rich repeat</keyword>
<dbReference type="PANTHER" id="PTHR24113">
    <property type="entry name" value="RAN GTPASE-ACTIVATING PROTEIN 1"/>
    <property type="match status" value="1"/>
</dbReference>
<dbReference type="PANTHER" id="PTHR24113:SF12">
    <property type="entry name" value="RAN GTPASE-ACTIVATING PROTEIN 1"/>
    <property type="match status" value="1"/>
</dbReference>
<gene>
    <name evidence="5" type="ORF">IEO21_06695</name>
</gene>
<organism evidence="5 6">
    <name type="scientific">Rhodonia placenta</name>
    <dbReference type="NCBI Taxonomy" id="104341"/>
    <lineage>
        <taxon>Eukaryota</taxon>
        <taxon>Fungi</taxon>
        <taxon>Dikarya</taxon>
        <taxon>Basidiomycota</taxon>
        <taxon>Agaricomycotina</taxon>
        <taxon>Agaricomycetes</taxon>
        <taxon>Polyporales</taxon>
        <taxon>Adustoporiaceae</taxon>
        <taxon>Rhodonia</taxon>
    </lineage>
</organism>
<evidence type="ECO:0008006" key="7">
    <source>
        <dbReference type="Google" id="ProtNLM"/>
    </source>
</evidence>
<evidence type="ECO:0000256" key="3">
    <source>
        <dbReference type="ARBA" id="ARBA00022737"/>
    </source>
</evidence>
<dbReference type="GO" id="GO:0005096">
    <property type="term" value="F:GTPase activator activity"/>
    <property type="evidence" value="ECO:0007669"/>
    <property type="project" value="UniProtKB-KW"/>
</dbReference>
<dbReference type="GO" id="GO:0005829">
    <property type="term" value="C:cytosol"/>
    <property type="evidence" value="ECO:0007669"/>
    <property type="project" value="TreeGrafter"/>
</dbReference>
<dbReference type="Gene3D" id="3.80.10.10">
    <property type="entry name" value="Ribonuclease Inhibitor"/>
    <property type="match status" value="1"/>
</dbReference>
<dbReference type="EMBL" id="JADOXO010000160">
    <property type="protein sequence ID" value="KAF9811029.1"/>
    <property type="molecule type" value="Genomic_DNA"/>
</dbReference>
<proteinExistence type="predicted"/>
<reference evidence="5" key="1">
    <citation type="submission" date="2020-11" db="EMBL/GenBank/DDBJ databases">
        <authorList>
            <person name="Koelle M."/>
            <person name="Horta M.A.C."/>
            <person name="Nowrousian M."/>
            <person name="Ohm R.A."/>
            <person name="Benz P."/>
            <person name="Pilgard A."/>
        </authorList>
    </citation>
    <scope>NUCLEOTIDE SEQUENCE</scope>
    <source>
        <strain evidence="5">FPRL280</strain>
    </source>
</reference>
<dbReference type="AlphaFoldDB" id="A0A8H7NZS8"/>
<name>A0A8H7NZS8_9APHY</name>
<dbReference type="SMART" id="SM00368">
    <property type="entry name" value="LRR_RI"/>
    <property type="match status" value="7"/>
</dbReference>
<evidence type="ECO:0000313" key="5">
    <source>
        <dbReference type="EMBL" id="KAF9811029.1"/>
    </source>
</evidence>
<reference evidence="5" key="2">
    <citation type="journal article" name="Front. Microbiol.">
        <title>Degradative Capacity of Two Strains of Rhodonia placenta: From Phenotype to Genotype.</title>
        <authorList>
            <person name="Kolle M."/>
            <person name="Horta M.A.C."/>
            <person name="Nowrousian M."/>
            <person name="Ohm R.A."/>
            <person name="Benz J.P."/>
            <person name="Pilgard A."/>
        </authorList>
    </citation>
    <scope>NUCLEOTIDE SEQUENCE</scope>
    <source>
        <strain evidence="5">FPRL280</strain>
    </source>
</reference>
<feature type="compositionally biased region" description="Basic and acidic residues" evidence="4">
    <location>
        <begin position="356"/>
        <end position="369"/>
    </location>
</feature>
<dbReference type="SUPFAM" id="SSF52047">
    <property type="entry name" value="RNI-like"/>
    <property type="match status" value="1"/>
</dbReference>
<dbReference type="Pfam" id="PF13516">
    <property type="entry name" value="LRR_6"/>
    <property type="match status" value="3"/>
</dbReference>
<comment type="caution">
    <text evidence="5">The sequence shown here is derived from an EMBL/GenBank/DDBJ whole genome shotgun (WGS) entry which is preliminary data.</text>
</comment>
<dbReference type="Proteomes" id="UP000639403">
    <property type="component" value="Unassembled WGS sequence"/>
</dbReference>
<keyword evidence="3" id="KW-0677">Repeat</keyword>
<keyword evidence="1" id="KW-0343">GTPase activation</keyword>
<protein>
    <recommendedName>
        <fullName evidence="7">RNI-like protein</fullName>
    </recommendedName>
</protein>
<feature type="compositionally biased region" description="Acidic residues" evidence="4">
    <location>
        <begin position="338"/>
        <end position="355"/>
    </location>
</feature>
<dbReference type="GO" id="GO:0031267">
    <property type="term" value="F:small GTPase binding"/>
    <property type="evidence" value="ECO:0007669"/>
    <property type="project" value="TreeGrafter"/>
</dbReference>
<accession>A0A8H7NZS8</accession>